<reference evidence="1" key="1">
    <citation type="journal article" date="2020" name="mSystems">
        <title>Genome- and Community-Level Interaction Insights into Carbon Utilization and Element Cycling Functions of Hydrothermarchaeota in Hydrothermal Sediment.</title>
        <authorList>
            <person name="Zhou Z."/>
            <person name="Liu Y."/>
            <person name="Xu W."/>
            <person name="Pan J."/>
            <person name="Luo Z.H."/>
            <person name="Li M."/>
        </authorList>
    </citation>
    <scope>NUCLEOTIDE SEQUENCE [LARGE SCALE GENOMIC DNA]</scope>
    <source>
        <strain evidence="1">SpSt-1071</strain>
    </source>
</reference>
<sequence length="61" mass="6435">MEGLALLLAPLLGILLERVLEAYLLALSRGALEEAGLRKALEQALRRRYGGPSGTEADASG</sequence>
<gene>
    <name evidence="1" type="ORF">ENM28_05680</name>
</gene>
<name>A0A7C5RF32_9DEIN</name>
<accession>A0A7C5RF32</accession>
<dbReference type="EMBL" id="DRXE01000212">
    <property type="protein sequence ID" value="HHM68183.1"/>
    <property type="molecule type" value="Genomic_DNA"/>
</dbReference>
<protein>
    <submittedName>
        <fullName evidence="1">Uncharacterized protein</fullName>
    </submittedName>
</protein>
<comment type="caution">
    <text evidence="1">The sequence shown here is derived from an EMBL/GenBank/DDBJ whole genome shotgun (WGS) entry which is preliminary data.</text>
</comment>
<organism evidence="1">
    <name type="scientific">Thermus caliditerrae</name>
    <dbReference type="NCBI Taxonomy" id="1330700"/>
    <lineage>
        <taxon>Bacteria</taxon>
        <taxon>Thermotogati</taxon>
        <taxon>Deinococcota</taxon>
        <taxon>Deinococci</taxon>
        <taxon>Thermales</taxon>
        <taxon>Thermaceae</taxon>
        <taxon>Thermus</taxon>
    </lineage>
</organism>
<dbReference type="AlphaFoldDB" id="A0A7C5RF32"/>
<proteinExistence type="predicted"/>
<evidence type="ECO:0000313" key="1">
    <source>
        <dbReference type="EMBL" id="HHM68183.1"/>
    </source>
</evidence>